<dbReference type="PANTHER" id="PTHR48050:SF13">
    <property type="entry name" value="STEROL 3-BETA-GLUCOSYLTRANSFERASE UGT80A2"/>
    <property type="match status" value="1"/>
</dbReference>
<dbReference type="Gene3D" id="3.40.50.2000">
    <property type="entry name" value="Glycogen Phosphorylase B"/>
    <property type="match status" value="2"/>
</dbReference>
<keyword evidence="4" id="KW-1185">Reference proteome</keyword>
<dbReference type="InterPro" id="IPR010610">
    <property type="entry name" value="EryCIII-like_C"/>
</dbReference>
<dbReference type="InterPro" id="IPR002213">
    <property type="entry name" value="UDP_glucos_trans"/>
</dbReference>
<dbReference type="EMBL" id="MU004187">
    <property type="protein sequence ID" value="KAF2497128.1"/>
    <property type="molecule type" value="Genomic_DNA"/>
</dbReference>
<dbReference type="Pfam" id="PF06722">
    <property type="entry name" value="EryCIII-like_C"/>
    <property type="match status" value="1"/>
</dbReference>
<feature type="domain" description="Erythromycin biosynthesis protein CIII-like C-terminal" evidence="2">
    <location>
        <begin position="293"/>
        <end position="413"/>
    </location>
</feature>
<sequence length="435" mass="47644">MPAWGHLEKVSVIAADLKKRGYPITFITGAEFRDPITALGVGFVPLDGSDRMMSEEDMATFFAMPAGLDAEAFAIKNVFIRAIPDHYRTVQRVFGEFRKKHGRGKPLIFVYDGSFLGLTPVALGADGIKPDVSIGIGLAPLSLRSDDTFPFRSGKQPDTSRDAVKIHQKAYEEQAEEPFFKGIHEALVKEMRGLGVEREVPFSIFELMNWTPDQLLQLSIPEFEYPRSDIRAGVEWVGALPVVGMADAKLPSWWDDVLQAKGNGKKVIAVTSGSIDNNPEDLILPTLEALKDRIDVLVIATLVASDGDGLEERVPVNARMAKFIPYDMLLPYVDVLVSNGGYGTVQQALRAGVPMVLSGVGQDKAQTGGVAAWAGVAIDLQSRSPGVEKLRKAIHELLENKKYASRASELAANYDNYDTLKAFDNAIQDAVKRLR</sequence>
<organism evidence="3 4">
    <name type="scientific">Lophium mytilinum</name>
    <dbReference type="NCBI Taxonomy" id="390894"/>
    <lineage>
        <taxon>Eukaryota</taxon>
        <taxon>Fungi</taxon>
        <taxon>Dikarya</taxon>
        <taxon>Ascomycota</taxon>
        <taxon>Pezizomycotina</taxon>
        <taxon>Dothideomycetes</taxon>
        <taxon>Pleosporomycetidae</taxon>
        <taxon>Mytilinidiales</taxon>
        <taxon>Mytilinidiaceae</taxon>
        <taxon>Lophium</taxon>
    </lineage>
</organism>
<dbReference type="PANTHER" id="PTHR48050">
    <property type="entry name" value="STEROL 3-BETA-GLUCOSYLTRANSFERASE"/>
    <property type="match status" value="1"/>
</dbReference>
<proteinExistence type="predicted"/>
<protein>
    <submittedName>
        <fullName evidence="3">UDP-Glycosyltransferase/glycogen phosphorylase</fullName>
    </submittedName>
</protein>
<gene>
    <name evidence="3" type="ORF">BU16DRAFT_458794</name>
</gene>
<dbReference type="InterPro" id="IPR050426">
    <property type="entry name" value="Glycosyltransferase_28"/>
</dbReference>
<dbReference type="AlphaFoldDB" id="A0A6A6QXE3"/>
<keyword evidence="1 3" id="KW-0808">Transferase</keyword>
<dbReference type="CDD" id="cd03784">
    <property type="entry name" value="GT1_Gtf-like"/>
    <property type="match status" value="1"/>
</dbReference>
<dbReference type="SUPFAM" id="SSF53756">
    <property type="entry name" value="UDP-Glycosyltransferase/glycogen phosphorylase"/>
    <property type="match status" value="1"/>
</dbReference>
<dbReference type="GO" id="GO:0008194">
    <property type="term" value="F:UDP-glycosyltransferase activity"/>
    <property type="evidence" value="ECO:0007669"/>
    <property type="project" value="InterPro"/>
</dbReference>
<dbReference type="GO" id="GO:0016758">
    <property type="term" value="F:hexosyltransferase activity"/>
    <property type="evidence" value="ECO:0007669"/>
    <property type="project" value="UniProtKB-ARBA"/>
</dbReference>
<reference evidence="3" key="1">
    <citation type="journal article" date="2020" name="Stud. Mycol.">
        <title>101 Dothideomycetes genomes: a test case for predicting lifestyles and emergence of pathogens.</title>
        <authorList>
            <person name="Haridas S."/>
            <person name="Albert R."/>
            <person name="Binder M."/>
            <person name="Bloem J."/>
            <person name="Labutti K."/>
            <person name="Salamov A."/>
            <person name="Andreopoulos B."/>
            <person name="Baker S."/>
            <person name="Barry K."/>
            <person name="Bills G."/>
            <person name="Bluhm B."/>
            <person name="Cannon C."/>
            <person name="Castanera R."/>
            <person name="Culley D."/>
            <person name="Daum C."/>
            <person name="Ezra D."/>
            <person name="Gonzalez J."/>
            <person name="Henrissat B."/>
            <person name="Kuo A."/>
            <person name="Liang C."/>
            <person name="Lipzen A."/>
            <person name="Lutzoni F."/>
            <person name="Magnuson J."/>
            <person name="Mondo S."/>
            <person name="Nolan M."/>
            <person name="Ohm R."/>
            <person name="Pangilinan J."/>
            <person name="Park H.-J."/>
            <person name="Ramirez L."/>
            <person name="Alfaro M."/>
            <person name="Sun H."/>
            <person name="Tritt A."/>
            <person name="Yoshinaga Y."/>
            <person name="Zwiers L.-H."/>
            <person name="Turgeon B."/>
            <person name="Goodwin S."/>
            <person name="Spatafora J."/>
            <person name="Crous P."/>
            <person name="Grigoriev I."/>
        </authorList>
    </citation>
    <scope>NUCLEOTIDE SEQUENCE</scope>
    <source>
        <strain evidence="3">CBS 269.34</strain>
    </source>
</reference>
<accession>A0A6A6QXE3</accession>
<evidence type="ECO:0000256" key="1">
    <source>
        <dbReference type="ARBA" id="ARBA00022679"/>
    </source>
</evidence>
<name>A0A6A6QXE3_9PEZI</name>
<evidence type="ECO:0000313" key="3">
    <source>
        <dbReference type="EMBL" id="KAF2497128.1"/>
    </source>
</evidence>
<evidence type="ECO:0000313" key="4">
    <source>
        <dbReference type="Proteomes" id="UP000799750"/>
    </source>
</evidence>
<dbReference type="OrthoDB" id="5835829at2759"/>
<evidence type="ECO:0000259" key="2">
    <source>
        <dbReference type="Pfam" id="PF06722"/>
    </source>
</evidence>
<dbReference type="Proteomes" id="UP000799750">
    <property type="component" value="Unassembled WGS sequence"/>
</dbReference>